<accession>A0AAU9W5Z1</accession>
<comment type="subcellular location">
    <subcellularLocation>
        <location evidence="1">Cell membrane</location>
        <topology evidence="1">Multi-pass membrane protein</topology>
    </subcellularLocation>
</comment>
<evidence type="ECO:0000313" key="12">
    <source>
        <dbReference type="EMBL" id="CAH3044167.1"/>
    </source>
</evidence>
<dbReference type="CDD" id="cd00637">
    <property type="entry name" value="7tm_classA_rhodopsin-like"/>
    <property type="match status" value="3"/>
</dbReference>
<feature type="transmembrane region" description="Helical" evidence="10">
    <location>
        <begin position="140"/>
        <end position="160"/>
    </location>
</feature>
<dbReference type="PROSITE" id="PS50262">
    <property type="entry name" value="G_PROTEIN_RECEP_F1_2"/>
    <property type="match status" value="3"/>
</dbReference>
<dbReference type="PANTHER" id="PTHR24246:SF27">
    <property type="entry name" value="ADENOSINE RECEPTOR, ISOFORM A"/>
    <property type="match status" value="1"/>
</dbReference>
<evidence type="ECO:0000256" key="8">
    <source>
        <dbReference type="ARBA" id="ARBA00023180"/>
    </source>
</evidence>
<evidence type="ECO:0000313" key="13">
    <source>
        <dbReference type="Proteomes" id="UP001159428"/>
    </source>
</evidence>
<comment type="caution">
    <text evidence="12">The sequence shown here is derived from an EMBL/GenBank/DDBJ whole genome shotgun (WGS) entry which is preliminary data.</text>
</comment>
<feature type="transmembrane region" description="Helical" evidence="10">
    <location>
        <begin position="20"/>
        <end position="45"/>
    </location>
</feature>
<feature type="transmembrane region" description="Helical" evidence="10">
    <location>
        <begin position="540"/>
        <end position="566"/>
    </location>
</feature>
<dbReference type="AlphaFoldDB" id="A0AAU9W5Z1"/>
<feature type="transmembrane region" description="Helical" evidence="10">
    <location>
        <begin position="57"/>
        <end position="78"/>
    </location>
</feature>
<feature type="transmembrane region" description="Helical" evidence="10">
    <location>
        <begin position="390"/>
        <end position="411"/>
    </location>
</feature>
<dbReference type="SUPFAM" id="SSF81321">
    <property type="entry name" value="Family A G protein-coupled receptor-like"/>
    <property type="match status" value="3"/>
</dbReference>
<evidence type="ECO:0000256" key="3">
    <source>
        <dbReference type="ARBA" id="ARBA00022692"/>
    </source>
</evidence>
<dbReference type="Proteomes" id="UP001159428">
    <property type="component" value="Unassembled WGS sequence"/>
</dbReference>
<feature type="transmembrane region" description="Helical" evidence="10">
    <location>
        <begin position="98"/>
        <end position="119"/>
    </location>
</feature>
<feature type="domain" description="G-protein coupled receptors family 1 profile" evidence="11">
    <location>
        <begin position="333"/>
        <end position="432"/>
    </location>
</feature>
<dbReference type="PANTHER" id="PTHR24246">
    <property type="entry name" value="OLFACTORY RECEPTOR AND ADENOSINE RECEPTOR"/>
    <property type="match status" value="1"/>
</dbReference>
<dbReference type="GO" id="GO:0005886">
    <property type="term" value="C:plasma membrane"/>
    <property type="evidence" value="ECO:0007669"/>
    <property type="project" value="UniProtKB-SubCell"/>
</dbReference>
<evidence type="ECO:0000256" key="4">
    <source>
        <dbReference type="ARBA" id="ARBA00022989"/>
    </source>
</evidence>
<proteinExistence type="predicted"/>
<keyword evidence="6 10" id="KW-0472">Membrane</keyword>
<feature type="domain" description="G-protein coupled receptors family 1 profile" evidence="11">
    <location>
        <begin position="37"/>
        <end position="277"/>
    </location>
</feature>
<feature type="transmembrane region" description="Helical" evidence="10">
    <location>
        <begin position="615"/>
        <end position="640"/>
    </location>
</feature>
<evidence type="ECO:0000259" key="11">
    <source>
        <dbReference type="PROSITE" id="PS50262"/>
    </source>
</evidence>
<keyword evidence="8" id="KW-0325">Glycoprotein</keyword>
<evidence type="ECO:0000256" key="9">
    <source>
        <dbReference type="ARBA" id="ARBA00023224"/>
    </source>
</evidence>
<protein>
    <recommendedName>
        <fullName evidence="11">G-protein coupled receptors family 1 profile domain-containing protein</fullName>
    </recommendedName>
</protein>
<reference evidence="12 13" key="1">
    <citation type="submission" date="2022-05" db="EMBL/GenBank/DDBJ databases">
        <authorList>
            <consortium name="Genoscope - CEA"/>
            <person name="William W."/>
        </authorList>
    </citation>
    <scope>NUCLEOTIDE SEQUENCE [LARGE SCALE GENOMIC DNA]</scope>
</reference>
<gene>
    <name evidence="12" type="ORF">PMEA_00030992</name>
</gene>
<name>A0AAU9W5Z1_9CNID</name>
<keyword evidence="13" id="KW-1185">Reference proteome</keyword>
<feature type="transmembrane region" description="Helical" evidence="10">
    <location>
        <begin position="661"/>
        <end position="680"/>
    </location>
</feature>
<feature type="transmembrane region" description="Helical" evidence="10">
    <location>
        <begin position="692"/>
        <end position="712"/>
    </location>
</feature>
<organism evidence="12 13">
    <name type="scientific">Pocillopora meandrina</name>
    <dbReference type="NCBI Taxonomy" id="46732"/>
    <lineage>
        <taxon>Eukaryota</taxon>
        <taxon>Metazoa</taxon>
        <taxon>Cnidaria</taxon>
        <taxon>Anthozoa</taxon>
        <taxon>Hexacorallia</taxon>
        <taxon>Scleractinia</taxon>
        <taxon>Astrocoeniina</taxon>
        <taxon>Pocilloporidae</taxon>
        <taxon>Pocillopora</taxon>
    </lineage>
</organism>
<evidence type="ECO:0000256" key="1">
    <source>
        <dbReference type="ARBA" id="ARBA00004651"/>
    </source>
</evidence>
<feature type="transmembrane region" description="Helical" evidence="10">
    <location>
        <begin position="353"/>
        <end position="378"/>
    </location>
</feature>
<evidence type="ECO:0000256" key="10">
    <source>
        <dbReference type="SAM" id="Phobius"/>
    </source>
</evidence>
<feature type="transmembrane region" description="Helical" evidence="10">
    <location>
        <begin position="742"/>
        <end position="760"/>
    </location>
</feature>
<keyword evidence="4 10" id="KW-1133">Transmembrane helix</keyword>
<dbReference type="EMBL" id="CALNXJ010000007">
    <property type="protein sequence ID" value="CAH3044167.1"/>
    <property type="molecule type" value="Genomic_DNA"/>
</dbReference>
<dbReference type="Gene3D" id="1.20.1070.10">
    <property type="entry name" value="Rhodopsin 7-helix transmembrane proteins"/>
    <property type="match status" value="3"/>
</dbReference>
<sequence>MSFEEMRCSTDFTSGIHEHLMSLSAVNIFLSIAAVLGNTLIFVALRRESSLHPPSKLLFHNLATTDLCVGLVAAPLNVASWMSLVYEDWDVCRFSASAYFMVGYVLTSVSLLTLTAISVDRLLALLLGLRYKQVVTLKRTYAVITTFWLVSCVVALLSLASHRITIWYGRIATAFCLTITAVSYTYIFLKLRRRQTEVHERVQKEHLKLTVPLDIVRYRKAVHSAVWVQLAMVLCYLPYLVVMALRSNITMSSSYFMAWAASVSLVYLNSSLNPFLYCWKIAEVRQVANSSVDEKIETLVQLRCLEGWTNGIHGELTSISALNIFLAVTAFLGNTLILVSLRKESSLRPPSKLLLRCLAATDLCVGIIAQPFQVVYWLSLVYKDWNLCPYALNTTFITGYTLTLVSMLTLTAISVDRLLALILGLRYKQVFSITNYYRLLSKNSALYLPNSSYSILTSYCRSLTSNAFFFHGSKQFSYIQANIIFKHKFTNKRNPRVIRSLKLTETENMAGLNLTVHVRQKESFEELLCSSTLRNGNQEYMLYLSAINIFLSITAVIGNFLILVALRKDSSLHPPSKLLYRCLATTDLCVGLIVEPLQAAYLMSVYNEHWALCRYLLVTVYVTGYGLTSISLLTLTAIAVDRLIALLLGLRYKETVTLKRIYLILAIFWIVSSIAAGSYVIDYRIVFWCSRIFTPIGLIISIASYTKIFYTLNRHQMVVKDRFQHAQSSQAVPLNMARYRKAVYSALWVQLALVACHLPYSTVVLLLNRMRLRNASLTYMVVWGVTVTLVFFNSSLNPFLYCWKICEVRQAVKKTIRYVFLCRKR</sequence>
<evidence type="ECO:0000256" key="7">
    <source>
        <dbReference type="ARBA" id="ARBA00023170"/>
    </source>
</evidence>
<dbReference type="PRINTS" id="PR00237">
    <property type="entry name" value="GPCRRHODOPSN"/>
</dbReference>
<feature type="domain" description="G-protein coupled receptors family 1 profile" evidence="11">
    <location>
        <begin position="558"/>
        <end position="801"/>
    </location>
</feature>
<dbReference type="InterPro" id="IPR000276">
    <property type="entry name" value="GPCR_Rhodpsn"/>
</dbReference>
<feature type="transmembrane region" description="Helical" evidence="10">
    <location>
        <begin position="166"/>
        <end position="189"/>
    </location>
</feature>
<dbReference type="InterPro" id="IPR017452">
    <property type="entry name" value="GPCR_Rhodpsn_7TM"/>
</dbReference>
<dbReference type="Pfam" id="PF00001">
    <property type="entry name" value="7tm_1"/>
    <property type="match status" value="4"/>
</dbReference>
<feature type="transmembrane region" description="Helical" evidence="10">
    <location>
        <begin position="780"/>
        <end position="803"/>
    </location>
</feature>
<dbReference type="GO" id="GO:0004930">
    <property type="term" value="F:G protein-coupled receptor activity"/>
    <property type="evidence" value="ECO:0007669"/>
    <property type="project" value="UniProtKB-KW"/>
</dbReference>
<keyword evidence="3 10" id="KW-0812">Transmembrane</keyword>
<evidence type="ECO:0000256" key="5">
    <source>
        <dbReference type="ARBA" id="ARBA00023040"/>
    </source>
</evidence>
<feature type="transmembrane region" description="Helical" evidence="10">
    <location>
        <begin position="319"/>
        <end position="341"/>
    </location>
</feature>
<keyword evidence="5" id="KW-0297">G-protein coupled receptor</keyword>
<keyword evidence="2" id="KW-1003">Cell membrane</keyword>
<evidence type="ECO:0000256" key="2">
    <source>
        <dbReference type="ARBA" id="ARBA00022475"/>
    </source>
</evidence>
<evidence type="ECO:0000256" key="6">
    <source>
        <dbReference type="ARBA" id="ARBA00023136"/>
    </source>
</evidence>
<feature type="transmembrane region" description="Helical" evidence="10">
    <location>
        <begin position="225"/>
        <end position="245"/>
    </location>
</feature>
<keyword evidence="9" id="KW-0807">Transducer</keyword>
<keyword evidence="7" id="KW-0675">Receptor</keyword>